<feature type="domain" description="RNA-binding S4" evidence="8">
    <location>
        <begin position="15"/>
        <end position="75"/>
    </location>
</feature>
<dbReference type="CDD" id="cd02869">
    <property type="entry name" value="PseudoU_synth_RluA_like"/>
    <property type="match status" value="1"/>
</dbReference>
<evidence type="ECO:0000259" key="8">
    <source>
        <dbReference type="SMART" id="SM00363"/>
    </source>
</evidence>
<evidence type="ECO:0000256" key="1">
    <source>
        <dbReference type="ARBA" id="ARBA00000073"/>
    </source>
</evidence>
<dbReference type="PROSITE" id="PS01129">
    <property type="entry name" value="PSI_RLU"/>
    <property type="match status" value="1"/>
</dbReference>
<dbReference type="GO" id="GO:0003723">
    <property type="term" value="F:RNA binding"/>
    <property type="evidence" value="ECO:0007669"/>
    <property type="project" value="UniProtKB-KW"/>
</dbReference>
<dbReference type="InterPro" id="IPR006225">
    <property type="entry name" value="PsdUridine_synth_RluC/D"/>
</dbReference>
<dbReference type="Proteomes" id="UP000257014">
    <property type="component" value="Unassembled WGS sequence"/>
</dbReference>
<dbReference type="GO" id="GO:0000455">
    <property type="term" value="P:enzyme-directed rRNA pseudouridine synthesis"/>
    <property type="evidence" value="ECO:0007669"/>
    <property type="project" value="UniProtKB-ARBA"/>
</dbReference>
<evidence type="ECO:0000313" key="9">
    <source>
        <dbReference type="EMBL" id="REJ29442.1"/>
    </source>
</evidence>
<dbReference type="InterPro" id="IPR050188">
    <property type="entry name" value="RluA_PseudoU_synthase"/>
</dbReference>
<dbReference type="InterPro" id="IPR020103">
    <property type="entry name" value="PsdUridine_synth_cat_dom_sf"/>
</dbReference>
<accession>A0A3E0K616</accession>
<keyword evidence="4 7" id="KW-0413">Isomerase</keyword>
<dbReference type="InterPro" id="IPR036986">
    <property type="entry name" value="S4_RNA-bd_sf"/>
</dbReference>
<evidence type="ECO:0000256" key="6">
    <source>
        <dbReference type="PROSITE-ProRule" id="PRU00182"/>
    </source>
</evidence>
<dbReference type="PROSITE" id="PS50889">
    <property type="entry name" value="S4"/>
    <property type="match status" value="1"/>
</dbReference>
<dbReference type="CDD" id="cd00165">
    <property type="entry name" value="S4"/>
    <property type="match status" value="1"/>
</dbReference>
<evidence type="ECO:0000313" key="10">
    <source>
        <dbReference type="Proteomes" id="UP000257014"/>
    </source>
</evidence>
<dbReference type="EMBL" id="QEWE01000014">
    <property type="protein sequence ID" value="REJ29442.1"/>
    <property type="molecule type" value="Genomic_DNA"/>
</dbReference>
<dbReference type="Pfam" id="PF01479">
    <property type="entry name" value="S4"/>
    <property type="match status" value="1"/>
</dbReference>
<keyword evidence="3 6" id="KW-0694">RNA-binding</keyword>
<evidence type="ECO:0000256" key="7">
    <source>
        <dbReference type="RuleBase" id="RU362028"/>
    </source>
</evidence>
<dbReference type="SUPFAM" id="SSF55174">
    <property type="entry name" value="Alpha-L RNA-binding motif"/>
    <property type="match status" value="1"/>
</dbReference>
<gene>
    <name evidence="9" type="ORF">C6P37_05740</name>
</gene>
<dbReference type="SUPFAM" id="SSF55120">
    <property type="entry name" value="Pseudouridine synthase"/>
    <property type="match status" value="1"/>
</dbReference>
<evidence type="ECO:0000256" key="3">
    <source>
        <dbReference type="ARBA" id="ARBA00022884"/>
    </source>
</evidence>
<protein>
    <recommendedName>
        <fullName evidence="7">Pseudouridine synthase</fullName>
        <ecNumber evidence="7">5.4.99.-</ecNumber>
    </recommendedName>
</protein>
<dbReference type="SMART" id="SM00363">
    <property type="entry name" value="S4"/>
    <property type="match status" value="1"/>
</dbReference>
<dbReference type="Pfam" id="PF00849">
    <property type="entry name" value="PseudoU_synth_2"/>
    <property type="match status" value="1"/>
</dbReference>
<comment type="similarity">
    <text evidence="2 7">Belongs to the pseudouridine synthase RluA family.</text>
</comment>
<dbReference type="Gene3D" id="3.10.290.10">
    <property type="entry name" value="RNA-binding S4 domain"/>
    <property type="match status" value="1"/>
</dbReference>
<dbReference type="RefSeq" id="WP_276643049.1">
    <property type="nucleotide sequence ID" value="NZ_QEVZ01000055.1"/>
</dbReference>
<dbReference type="FunFam" id="3.30.2350.10:FF:000006">
    <property type="entry name" value="Pseudouridine synthase"/>
    <property type="match status" value="1"/>
</dbReference>
<comment type="catalytic activity">
    <reaction evidence="1 7">
        <text>a uridine in RNA = a pseudouridine in RNA</text>
        <dbReference type="Rhea" id="RHEA:48348"/>
        <dbReference type="Rhea" id="RHEA-COMP:12068"/>
        <dbReference type="Rhea" id="RHEA-COMP:12069"/>
        <dbReference type="ChEBI" id="CHEBI:65314"/>
        <dbReference type="ChEBI" id="CHEBI:65315"/>
    </reaction>
</comment>
<dbReference type="InterPro" id="IPR006224">
    <property type="entry name" value="PsdUridine_synth_RluA-like_CS"/>
</dbReference>
<evidence type="ECO:0000256" key="2">
    <source>
        <dbReference type="ARBA" id="ARBA00010876"/>
    </source>
</evidence>
<comment type="caution">
    <text evidence="9">The sequence shown here is derived from an EMBL/GenBank/DDBJ whole genome shotgun (WGS) entry which is preliminary data.</text>
</comment>
<reference evidence="9 10" key="1">
    <citation type="submission" date="2018-03" db="EMBL/GenBank/DDBJ databases">
        <authorList>
            <person name="Keele B.F."/>
        </authorList>
    </citation>
    <scope>NUCLEOTIDE SEQUENCE [LARGE SCALE GENOMIC DNA]</scope>
    <source>
        <strain evidence="9">ZCTH4_d</strain>
    </source>
</reference>
<dbReference type="AlphaFoldDB" id="A0A3E0K616"/>
<name>A0A3E0K616_9BACI</name>
<dbReference type="NCBIfam" id="TIGR00005">
    <property type="entry name" value="rluA_subfam"/>
    <property type="match status" value="1"/>
</dbReference>
<dbReference type="GO" id="GO:0120159">
    <property type="term" value="F:rRNA pseudouridine synthase activity"/>
    <property type="evidence" value="ECO:0007669"/>
    <property type="project" value="UniProtKB-ARBA"/>
</dbReference>
<dbReference type="InterPro" id="IPR002942">
    <property type="entry name" value="S4_RNA-bd"/>
</dbReference>
<organism evidence="9 10">
    <name type="scientific">Caldibacillus debilis</name>
    <dbReference type="NCBI Taxonomy" id="301148"/>
    <lineage>
        <taxon>Bacteria</taxon>
        <taxon>Bacillati</taxon>
        <taxon>Bacillota</taxon>
        <taxon>Bacilli</taxon>
        <taxon>Bacillales</taxon>
        <taxon>Bacillaceae</taxon>
        <taxon>Caldibacillus</taxon>
    </lineage>
</organism>
<feature type="active site" evidence="5">
    <location>
        <position position="138"/>
    </location>
</feature>
<dbReference type="EC" id="5.4.99.-" evidence="7"/>
<sequence length="304" mass="33979">MEICEHTVIAGEAGMRIDKLLAGLDGEYSRSQIQDWITEGRVSVNGKVVKANYRVQEGDRIEWTVPEPEILDVRPEPMDLDIYYEDRDVIVVNKPRGMVVHPSPGHLNGTLVNGLLAHCRDLSGINGVLRPGIVHRIDKDTSGLLMAAKNDFSHEHLARQLENKTVLRKYKAIVHGVIPHDYGTIDAPIGRDPKDRQSMAVVDSGKPAVTHFRVIERFDKYTLVECELETGRTHQIRVHMKYIGHPVAGDPKYGPKRTLPIDGQALHAGVLGFAHPRTGEFLTFEAPLPEDFERLLNGLRAGVY</sequence>
<dbReference type="PANTHER" id="PTHR21600">
    <property type="entry name" value="MITOCHONDRIAL RNA PSEUDOURIDINE SYNTHASE"/>
    <property type="match status" value="1"/>
</dbReference>
<dbReference type="Gene3D" id="3.30.2350.10">
    <property type="entry name" value="Pseudouridine synthase"/>
    <property type="match status" value="1"/>
</dbReference>
<dbReference type="PANTHER" id="PTHR21600:SF44">
    <property type="entry name" value="RIBOSOMAL LARGE SUBUNIT PSEUDOURIDINE SYNTHASE D"/>
    <property type="match status" value="1"/>
</dbReference>
<evidence type="ECO:0000256" key="5">
    <source>
        <dbReference type="PIRSR" id="PIRSR606225-1"/>
    </source>
</evidence>
<dbReference type="InterPro" id="IPR006145">
    <property type="entry name" value="PsdUridine_synth_RsuA/RluA"/>
</dbReference>
<comment type="function">
    <text evidence="7">Responsible for synthesis of pseudouridine from uracil.</text>
</comment>
<evidence type="ECO:0000256" key="4">
    <source>
        <dbReference type="ARBA" id="ARBA00023235"/>
    </source>
</evidence>
<proteinExistence type="inferred from homology"/>